<dbReference type="InterPro" id="IPR036661">
    <property type="entry name" value="Luciferase-like_sf"/>
</dbReference>
<dbReference type="Pfam" id="PF00296">
    <property type="entry name" value="Bac_luciferase"/>
    <property type="match status" value="1"/>
</dbReference>
<evidence type="ECO:0000256" key="1">
    <source>
        <dbReference type="ARBA" id="ARBA00007789"/>
    </source>
</evidence>
<dbReference type="GO" id="GO:0016705">
    <property type="term" value="F:oxidoreductase activity, acting on paired donors, with incorporation or reduction of molecular oxygen"/>
    <property type="evidence" value="ECO:0007669"/>
    <property type="project" value="InterPro"/>
</dbReference>
<evidence type="ECO:0000313" key="3">
    <source>
        <dbReference type="EMBL" id="VWX37600.1"/>
    </source>
</evidence>
<dbReference type="RefSeq" id="WP_236550042.1">
    <property type="nucleotide sequence ID" value="NZ_LR732312.1"/>
</dbReference>
<evidence type="ECO:0000313" key="4">
    <source>
        <dbReference type="Proteomes" id="UP000439752"/>
    </source>
</evidence>
<keyword evidence="4" id="KW-1185">Reference proteome</keyword>
<dbReference type="SUPFAM" id="SSF51679">
    <property type="entry name" value="Bacterial luciferase-like"/>
    <property type="match status" value="1"/>
</dbReference>
<sequence length="332" mass="37550">MMRLGILDQVPLHEGDTIEHTMIRTKRLVEAAEQLGYERYWFAEHHNTNGLLSATPELFIARMGSETKTIKLGTGGVLLPQYRPLKVAENFSTLEAFYPGRIELGIGSSPGGSERTRRALTDGEANKYPEFPRLMDELNGFLSDSLSAKHPFRIVKTTPRVTRTAPLYLLGLSPHSARLAAERGMGLVFGHFINPDRWDETLRTYREQFIPSAQFKEPTVIVCVFAICAETTTEAEQLATTQDAWIQGIRLGNSIVPSFDTVGTKEWNPEQLKRIQHDRRRTIVGTATEVEAALEQLATRYGTDQFLLINNAYDQDNRLESYRLIAEQMLQH</sequence>
<feature type="domain" description="Luciferase-like" evidence="2">
    <location>
        <begin position="2"/>
        <end position="299"/>
    </location>
</feature>
<dbReference type="InterPro" id="IPR050766">
    <property type="entry name" value="Bact_Lucif_Oxidored"/>
</dbReference>
<dbReference type="NCBIfam" id="TIGR03558">
    <property type="entry name" value="oxido_grp_1"/>
    <property type="match status" value="1"/>
</dbReference>
<reference evidence="3 4" key="1">
    <citation type="submission" date="2019-10" db="EMBL/GenBank/DDBJ databases">
        <authorList>
            <person name="Karimi E."/>
        </authorList>
    </citation>
    <scope>NUCLEOTIDE SEQUENCE [LARGE SCALE GENOMIC DNA]</scope>
    <source>
        <strain evidence="3">Exiguobacterium sp. 9Y</strain>
    </source>
</reference>
<dbReference type="EMBL" id="CABWKQ010000027">
    <property type="protein sequence ID" value="VWX37600.1"/>
    <property type="molecule type" value="Genomic_DNA"/>
</dbReference>
<dbReference type="PANTHER" id="PTHR30137">
    <property type="entry name" value="LUCIFERASE-LIKE MONOOXYGENASE"/>
    <property type="match status" value="1"/>
</dbReference>
<organism evidence="3 4">
    <name type="scientific">Exiguobacterium oxidotolerans</name>
    <dbReference type="NCBI Taxonomy" id="223958"/>
    <lineage>
        <taxon>Bacteria</taxon>
        <taxon>Bacillati</taxon>
        <taxon>Bacillota</taxon>
        <taxon>Bacilli</taxon>
        <taxon>Bacillales</taxon>
        <taxon>Bacillales Family XII. Incertae Sedis</taxon>
        <taxon>Exiguobacterium</taxon>
    </lineage>
</organism>
<protein>
    <recommendedName>
        <fullName evidence="2">Luciferase-like domain-containing protein</fullName>
    </recommendedName>
</protein>
<dbReference type="GO" id="GO:0005829">
    <property type="term" value="C:cytosol"/>
    <property type="evidence" value="ECO:0007669"/>
    <property type="project" value="TreeGrafter"/>
</dbReference>
<dbReference type="AlphaFoldDB" id="A0A653IEI0"/>
<evidence type="ECO:0000259" key="2">
    <source>
        <dbReference type="Pfam" id="PF00296"/>
    </source>
</evidence>
<gene>
    <name evidence="3" type="ORF">EXIGUO9Y_330024</name>
</gene>
<dbReference type="Proteomes" id="UP000439752">
    <property type="component" value="Unassembled WGS sequence"/>
</dbReference>
<dbReference type="InterPro" id="IPR019949">
    <property type="entry name" value="CmoO-like"/>
</dbReference>
<dbReference type="InterPro" id="IPR011251">
    <property type="entry name" value="Luciferase-like_dom"/>
</dbReference>
<dbReference type="PANTHER" id="PTHR30137:SF19">
    <property type="entry name" value="LUCIFERASE-LIKE MONOOXYGENASE"/>
    <property type="match status" value="1"/>
</dbReference>
<dbReference type="Gene3D" id="3.20.20.30">
    <property type="entry name" value="Luciferase-like domain"/>
    <property type="match status" value="1"/>
</dbReference>
<comment type="similarity">
    <text evidence="1">To bacterial alkanal monooxygenase alpha and beta chains.</text>
</comment>
<proteinExistence type="predicted"/>
<accession>A0A653IEI0</accession>
<name>A0A653IEI0_9BACL</name>